<feature type="domain" description="ATPase AAA-type core" evidence="6">
    <location>
        <begin position="109"/>
        <end position="225"/>
    </location>
</feature>
<dbReference type="Gene3D" id="1.10.8.60">
    <property type="match status" value="1"/>
</dbReference>
<dbReference type="InterPro" id="IPR041569">
    <property type="entry name" value="AAA_lid_3"/>
</dbReference>
<dbReference type="GO" id="GO:0005524">
    <property type="term" value="F:ATP binding"/>
    <property type="evidence" value="ECO:0007669"/>
    <property type="project" value="UniProtKB-KW"/>
</dbReference>
<dbReference type="InterPro" id="IPR003959">
    <property type="entry name" value="ATPase_AAA_core"/>
</dbReference>
<evidence type="ECO:0000256" key="5">
    <source>
        <dbReference type="SAM" id="Phobius"/>
    </source>
</evidence>
<organism evidence="8 9">
    <name type="scientific">Chara braunii</name>
    <name type="common">Braun's stonewort</name>
    <dbReference type="NCBI Taxonomy" id="69332"/>
    <lineage>
        <taxon>Eukaryota</taxon>
        <taxon>Viridiplantae</taxon>
        <taxon>Streptophyta</taxon>
        <taxon>Charophyceae</taxon>
        <taxon>Charales</taxon>
        <taxon>Characeae</taxon>
        <taxon>Chara</taxon>
    </lineage>
</organism>
<feature type="compositionally biased region" description="Polar residues" evidence="4">
    <location>
        <begin position="338"/>
        <end position="358"/>
    </location>
</feature>
<evidence type="ECO:0000256" key="2">
    <source>
        <dbReference type="ARBA" id="ARBA00010550"/>
    </source>
</evidence>
<dbReference type="AlphaFoldDB" id="A0A388L8X3"/>
<comment type="similarity">
    <text evidence="3">Belongs to the AAA ATPase family.</text>
</comment>
<evidence type="ECO:0000313" key="8">
    <source>
        <dbReference type="EMBL" id="GBG78728.1"/>
    </source>
</evidence>
<evidence type="ECO:0000256" key="3">
    <source>
        <dbReference type="RuleBase" id="RU003651"/>
    </source>
</evidence>
<dbReference type="Pfam" id="PF00004">
    <property type="entry name" value="AAA"/>
    <property type="match status" value="1"/>
</dbReference>
<dbReference type="PANTHER" id="PTHR23076">
    <property type="entry name" value="METALLOPROTEASE M41 FTSH"/>
    <property type="match status" value="1"/>
</dbReference>
<dbReference type="OrthoDB" id="1413014at2759"/>
<dbReference type="Gramene" id="GBG78728">
    <property type="protein sequence ID" value="GBG78728"/>
    <property type="gene ID" value="CBR_g27953"/>
</dbReference>
<keyword evidence="5" id="KW-0472">Membrane</keyword>
<dbReference type="PROSITE" id="PS00674">
    <property type="entry name" value="AAA"/>
    <property type="match status" value="1"/>
</dbReference>
<sequence length="358" mass="39374">MMIHQPSPATVIKKKWRFVTRRISGDETFLLSMLRDTKVPHAVVPQPPSAALRNVLYTIFALWIPLVPLLLFFRRAMGGSDSASKAKKRLQRDVKFSDVAGVDEAKAELEEAVAGEAGIPFLAASASEFVELFVGRGAARVRELFTEARKVAPSIVFIDELDAVGGKRGTSFNEERDQTLNQLLTEMDGFESDTGVIVLAATNRPESLDPALCRAGRISRRVYVGAPDLKGREEILAVHLRKVKVQGPPERICRIVALATPRCAGADLANIVNEAALLAARNGRDAAEMEDFLEAVDRALYGVGGKKDWRKGVKRQLDKWLGMDSVSNFTDSKDNISRQKQLPWNRNQGPGINVATTQ</sequence>
<dbReference type="GO" id="GO:0016887">
    <property type="term" value="F:ATP hydrolysis activity"/>
    <property type="evidence" value="ECO:0007669"/>
    <property type="project" value="InterPro"/>
</dbReference>
<evidence type="ECO:0000256" key="1">
    <source>
        <dbReference type="ARBA" id="ARBA00010044"/>
    </source>
</evidence>
<dbReference type="PANTHER" id="PTHR23076:SF110">
    <property type="entry name" value="INACTIVE ATP-DEPENDENT ZINC METALLOPROTEASE FTSHI 3, CHLOROPLASTIC-RELATED"/>
    <property type="match status" value="1"/>
</dbReference>
<dbReference type="GO" id="GO:0009535">
    <property type="term" value="C:chloroplast thylakoid membrane"/>
    <property type="evidence" value="ECO:0007669"/>
    <property type="project" value="TreeGrafter"/>
</dbReference>
<keyword evidence="3" id="KW-0067">ATP-binding</keyword>
<dbReference type="InterPro" id="IPR003960">
    <property type="entry name" value="ATPase_AAA_CS"/>
</dbReference>
<comment type="similarity">
    <text evidence="1">In the C-terminal section; belongs to the peptidase M41 family.</text>
</comment>
<evidence type="ECO:0000256" key="4">
    <source>
        <dbReference type="SAM" id="MobiDB-lite"/>
    </source>
</evidence>
<evidence type="ECO:0000259" key="7">
    <source>
        <dbReference type="Pfam" id="PF17862"/>
    </source>
</evidence>
<accession>A0A388L8X3</accession>
<dbReference type="InterPro" id="IPR027417">
    <property type="entry name" value="P-loop_NTPase"/>
</dbReference>
<dbReference type="OMA" id="GRGINEH"/>
<name>A0A388L8X3_CHABU</name>
<keyword evidence="5" id="KW-1133">Transmembrane helix</keyword>
<comment type="caution">
    <text evidence="8">The sequence shown here is derived from an EMBL/GenBank/DDBJ whole genome shotgun (WGS) entry which is preliminary data.</text>
</comment>
<dbReference type="EMBL" id="BFEA01000302">
    <property type="protein sequence ID" value="GBG78728.1"/>
    <property type="molecule type" value="Genomic_DNA"/>
</dbReference>
<feature type="domain" description="AAA ATPase AAA+ lid" evidence="7">
    <location>
        <begin position="256"/>
        <end position="294"/>
    </location>
</feature>
<evidence type="ECO:0000313" key="9">
    <source>
        <dbReference type="Proteomes" id="UP000265515"/>
    </source>
</evidence>
<gene>
    <name evidence="8" type="ORF">CBR_g27953</name>
</gene>
<dbReference type="FunFam" id="1.10.8.60:FF:000001">
    <property type="entry name" value="ATP-dependent zinc metalloprotease FtsH"/>
    <property type="match status" value="1"/>
</dbReference>
<dbReference type="GO" id="GO:0004176">
    <property type="term" value="F:ATP-dependent peptidase activity"/>
    <property type="evidence" value="ECO:0007669"/>
    <property type="project" value="TreeGrafter"/>
</dbReference>
<evidence type="ECO:0008006" key="10">
    <source>
        <dbReference type="Google" id="ProtNLM"/>
    </source>
</evidence>
<protein>
    <recommendedName>
        <fullName evidence="10">AAA+ ATPase domain-containing protein</fullName>
    </recommendedName>
</protein>
<keyword evidence="3" id="KW-0547">Nucleotide-binding</keyword>
<feature type="transmembrane region" description="Helical" evidence="5">
    <location>
        <begin position="55"/>
        <end position="73"/>
    </location>
</feature>
<comment type="similarity">
    <text evidence="2">In the N-terminal section; belongs to the AAA ATPase family.</text>
</comment>
<keyword evidence="9" id="KW-1185">Reference proteome</keyword>
<evidence type="ECO:0000259" key="6">
    <source>
        <dbReference type="Pfam" id="PF00004"/>
    </source>
</evidence>
<dbReference type="GO" id="GO:0006508">
    <property type="term" value="P:proteolysis"/>
    <property type="evidence" value="ECO:0007669"/>
    <property type="project" value="TreeGrafter"/>
</dbReference>
<reference evidence="8 9" key="1">
    <citation type="journal article" date="2018" name="Cell">
        <title>The Chara Genome: Secondary Complexity and Implications for Plant Terrestrialization.</title>
        <authorList>
            <person name="Nishiyama T."/>
            <person name="Sakayama H."/>
            <person name="Vries J.D."/>
            <person name="Buschmann H."/>
            <person name="Saint-Marcoux D."/>
            <person name="Ullrich K.K."/>
            <person name="Haas F.B."/>
            <person name="Vanderstraeten L."/>
            <person name="Becker D."/>
            <person name="Lang D."/>
            <person name="Vosolsobe S."/>
            <person name="Rombauts S."/>
            <person name="Wilhelmsson P.K.I."/>
            <person name="Janitza P."/>
            <person name="Kern R."/>
            <person name="Heyl A."/>
            <person name="Rumpler F."/>
            <person name="Villalobos L.I.A.C."/>
            <person name="Clay J.M."/>
            <person name="Skokan R."/>
            <person name="Toyoda A."/>
            <person name="Suzuki Y."/>
            <person name="Kagoshima H."/>
            <person name="Schijlen E."/>
            <person name="Tajeshwar N."/>
            <person name="Catarino B."/>
            <person name="Hetherington A.J."/>
            <person name="Saltykova A."/>
            <person name="Bonnot C."/>
            <person name="Breuninger H."/>
            <person name="Symeonidi A."/>
            <person name="Radhakrishnan G.V."/>
            <person name="Van Nieuwerburgh F."/>
            <person name="Deforce D."/>
            <person name="Chang C."/>
            <person name="Karol K.G."/>
            <person name="Hedrich R."/>
            <person name="Ulvskov P."/>
            <person name="Glockner G."/>
            <person name="Delwiche C.F."/>
            <person name="Petrasek J."/>
            <person name="Van de Peer Y."/>
            <person name="Friml J."/>
            <person name="Beilby M."/>
            <person name="Dolan L."/>
            <person name="Kohara Y."/>
            <person name="Sugano S."/>
            <person name="Fujiyama A."/>
            <person name="Delaux P.-M."/>
            <person name="Quint M."/>
            <person name="TheiBen G."/>
            <person name="Hagemann M."/>
            <person name="Harholt J."/>
            <person name="Dunand C."/>
            <person name="Zachgo S."/>
            <person name="Langdale J."/>
            <person name="Maumus F."/>
            <person name="Straeten D.V.D."/>
            <person name="Gould S.B."/>
            <person name="Rensing S.A."/>
        </authorList>
    </citation>
    <scope>NUCLEOTIDE SEQUENCE [LARGE SCALE GENOMIC DNA]</scope>
    <source>
        <strain evidence="8 9">S276</strain>
    </source>
</reference>
<dbReference type="STRING" id="69332.A0A388L8X3"/>
<proteinExistence type="inferred from homology"/>
<feature type="region of interest" description="Disordered" evidence="4">
    <location>
        <begin position="332"/>
        <end position="358"/>
    </location>
</feature>
<dbReference type="Proteomes" id="UP000265515">
    <property type="component" value="Unassembled WGS sequence"/>
</dbReference>
<dbReference type="Gene3D" id="3.40.50.300">
    <property type="entry name" value="P-loop containing nucleotide triphosphate hydrolases"/>
    <property type="match status" value="1"/>
</dbReference>
<dbReference type="Pfam" id="PF17862">
    <property type="entry name" value="AAA_lid_3"/>
    <property type="match status" value="1"/>
</dbReference>
<dbReference type="SUPFAM" id="SSF52540">
    <property type="entry name" value="P-loop containing nucleoside triphosphate hydrolases"/>
    <property type="match status" value="1"/>
</dbReference>
<keyword evidence="5" id="KW-0812">Transmembrane</keyword>